<evidence type="ECO:0000256" key="1">
    <source>
        <dbReference type="SAM" id="Phobius"/>
    </source>
</evidence>
<dbReference type="RefSeq" id="WP_003799109.1">
    <property type="nucleotide sequence ID" value="NZ_CP159279.1"/>
</dbReference>
<protein>
    <recommendedName>
        <fullName evidence="3">Integral membrane protein</fullName>
    </recommendedName>
</protein>
<evidence type="ECO:0000313" key="2">
    <source>
        <dbReference type="EMBL" id="XCH10552.1"/>
    </source>
</evidence>
<dbReference type="AlphaFoldDB" id="A0AAU8ENV6"/>
<organism evidence="2">
    <name type="scientific">Arthrobacter sp. K5</name>
    <dbReference type="NCBI Taxonomy" id="2839623"/>
    <lineage>
        <taxon>Bacteria</taxon>
        <taxon>Bacillati</taxon>
        <taxon>Actinomycetota</taxon>
        <taxon>Actinomycetes</taxon>
        <taxon>Micrococcales</taxon>
        <taxon>Micrococcaceae</taxon>
        <taxon>Arthrobacter</taxon>
    </lineage>
</organism>
<gene>
    <name evidence="2" type="ORF">ABRP34_17220</name>
</gene>
<proteinExistence type="predicted"/>
<keyword evidence="1" id="KW-0812">Transmembrane</keyword>
<name>A0AAU8ENV6_9MICC</name>
<keyword evidence="1" id="KW-0472">Membrane</keyword>
<dbReference type="EMBL" id="CP159279">
    <property type="protein sequence ID" value="XCH10552.1"/>
    <property type="molecule type" value="Genomic_DNA"/>
</dbReference>
<sequence length="87" mass="9685">MTHGAAPQGRKPEPIAPKRVRSGEDFDIIIGFLGFWAVVLLVATVWMELTAQPAVFWALGLLATLLALYGMVRLRKRLPARTATRRK</sequence>
<feature type="transmembrane region" description="Helical" evidence="1">
    <location>
        <begin position="28"/>
        <end position="47"/>
    </location>
</feature>
<keyword evidence="1" id="KW-1133">Transmembrane helix</keyword>
<accession>A0AAU8ENV6</accession>
<evidence type="ECO:0008006" key="3">
    <source>
        <dbReference type="Google" id="ProtNLM"/>
    </source>
</evidence>
<feature type="transmembrane region" description="Helical" evidence="1">
    <location>
        <begin position="53"/>
        <end position="72"/>
    </location>
</feature>
<reference evidence="2" key="1">
    <citation type="submission" date="2024-06" db="EMBL/GenBank/DDBJ databases">
        <title>Biodegradation of dimethachlon by Arthrobacter sp. K5: mechanistic insights and ecological implications.</title>
        <authorList>
            <person name="Hu S."/>
            <person name="Lu P."/>
        </authorList>
    </citation>
    <scope>NUCLEOTIDE SEQUENCE</scope>
    <source>
        <strain evidence="2">K5</strain>
    </source>
</reference>